<dbReference type="AlphaFoldDB" id="A0AAW2IU82"/>
<sequence length="309" mass="34746">MIRAAAWNVRGLNCLGHQAAVGHLVRDYKLQFVGLLETRVRQGNIARIRANLLLNWAWFDDYSGPGGRIWLSWNPLELDVRVVKVEYQLMHCKIVNKVTHTSCLCRSFMGTVTIRRRDLWSGLCVLADDCADDPWCVLGDFNAIVDSSEACGRAVEFGASMAEFRDCISSTALLHLPFTGCPFTWHNCSEGSRSLWKRLDRVLVNETWVVLWPQASYVCALPGTSDHSPIILSGSDGRLEKGCFRFDNFLARQPGFLNSVSSIWRHSIFGTQMFSVVKKLKALKPIFRAQRKAKGDLTNNVSCAKAFLT</sequence>
<evidence type="ECO:0000259" key="1">
    <source>
        <dbReference type="Pfam" id="PF03372"/>
    </source>
</evidence>
<dbReference type="InterPro" id="IPR036691">
    <property type="entry name" value="Endo/exonu/phosph_ase_sf"/>
</dbReference>
<name>A0AAW2IU82_SESRA</name>
<dbReference type="PANTHER" id="PTHR33710">
    <property type="entry name" value="BNAC02G09200D PROTEIN"/>
    <property type="match status" value="1"/>
</dbReference>
<accession>A0AAW2IU82</accession>
<dbReference type="SUPFAM" id="SSF56219">
    <property type="entry name" value="DNase I-like"/>
    <property type="match status" value="1"/>
</dbReference>
<reference evidence="2" key="1">
    <citation type="submission" date="2020-06" db="EMBL/GenBank/DDBJ databases">
        <authorList>
            <person name="Li T."/>
            <person name="Hu X."/>
            <person name="Zhang T."/>
            <person name="Song X."/>
            <person name="Zhang H."/>
            <person name="Dai N."/>
            <person name="Sheng W."/>
            <person name="Hou X."/>
            <person name="Wei L."/>
        </authorList>
    </citation>
    <scope>NUCLEOTIDE SEQUENCE</scope>
    <source>
        <strain evidence="2">G02</strain>
        <tissue evidence="2">Leaf</tissue>
    </source>
</reference>
<dbReference type="Pfam" id="PF03372">
    <property type="entry name" value="Exo_endo_phos"/>
    <property type="match status" value="1"/>
</dbReference>
<evidence type="ECO:0000313" key="2">
    <source>
        <dbReference type="EMBL" id="KAL0285068.1"/>
    </source>
</evidence>
<dbReference type="InterPro" id="IPR005135">
    <property type="entry name" value="Endo/exonuclease/phosphatase"/>
</dbReference>
<dbReference type="PANTHER" id="PTHR33710:SF64">
    <property type="entry name" value="ENDONUCLEASE_EXONUCLEASE_PHOSPHATASE DOMAIN-CONTAINING PROTEIN"/>
    <property type="match status" value="1"/>
</dbReference>
<comment type="caution">
    <text evidence="2">The sequence shown here is derived from an EMBL/GenBank/DDBJ whole genome shotgun (WGS) entry which is preliminary data.</text>
</comment>
<proteinExistence type="predicted"/>
<organism evidence="2">
    <name type="scientific">Sesamum radiatum</name>
    <name type="common">Black benniseed</name>
    <dbReference type="NCBI Taxonomy" id="300843"/>
    <lineage>
        <taxon>Eukaryota</taxon>
        <taxon>Viridiplantae</taxon>
        <taxon>Streptophyta</taxon>
        <taxon>Embryophyta</taxon>
        <taxon>Tracheophyta</taxon>
        <taxon>Spermatophyta</taxon>
        <taxon>Magnoliopsida</taxon>
        <taxon>eudicotyledons</taxon>
        <taxon>Gunneridae</taxon>
        <taxon>Pentapetalae</taxon>
        <taxon>asterids</taxon>
        <taxon>lamiids</taxon>
        <taxon>Lamiales</taxon>
        <taxon>Pedaliaceae</taxon>
        <taxon>Sesamum</taxon>
    </lineage>
</organism>
<dbReference type="EMBL" id="JACGWJ010001077">
    <property type="protein sequence ID" value="KAL0285068.1"/>
    <property type="molecule type" value="Genomic_DNA"/>
</dbReference>
<feature type="domain" description="Endonuclease/exonuclease/phosphatase" evidence="1">
    <location>
        <begin position="6"/>
        <end position="227"/>
    </location>
</feature>
<protein>
    <recommendedName>
        <fullName evidence="1">Endonuclease/exonuclease/phosphatase domain-containing protein</fullName>
    </recommendedName>
</protein>
<dbReference type="Gene3D" id="3.60.10.10">
    <property type="entry name" value="Endonuclease/exonuclease/phosphatase"/>
    <property type="match status" value="1"/>
</dbReference>
<reference evidence="2" key="2">
    <citation type="journal article" date="2024" name="Plant">
        <title>Genomic evolution and insights into agronomic trait innovations of Sesamum species.</title>
        <authorList>
            <person name="Miao H."/>
            <person name="Wang L."/>
            <person name="Qu L."/>
            <person name="Liu H."/>
            <person name="Sun Y."/>
            <person name="Le M."/>
            <person name="Wang Q."/>
            <person name="Wei S."/>
            <person name="Zheng Y."/>
            <person name="Lin W."/>
            <person name="Duan Y."/>
            <person name="Cao H."/>
            <person name="Xiong S."/>
            <person name="Wang X."/>
            <person name="Wei L."/>
            <person name="Li C."/>
            <person name="Ma Q."/>
            <person name="Ju M."/>
            <person name="Zhao R."/>
            <person name="Li G."/>
            <person name="Mu C."/>
            <person name="Tian Q."/>
            <person name="Mei H."/>
            <person name="Zhang T."/>
            <person name="Gao T."/>
            <person name="Zhang H."/>
        </authorList>
    </citation>
    <scope>NUCLEOTIDE SEQUENCE</scope>
    <source>
        <strain evidence="2">G02</strain>
    </source>
</reference>
<gene>
    <name evidence="2" type="ORF">Sradi_7183200</name>
</gene>
<dbReference type="GO" id="GO:0003824">
    <property type="term" value="F:catalytic activity"/>
    <property type="evidence" value="ECO:0007669"/>
    <property type="project" value="InterPro"/>
</dbReference>